<name>A0A1I3PF38_9ACTN</name>
<gene>
    <name evidence="9" type="ORF">SAMN05216561_12063</name>
</gene>
<feature type="transmembrane region" description="Helical" evidence="7">
    <location>
        <begin position="333"/>
        <end position="358"/>
    </location>
</feature>
<dbReference type="GO" id="GO:0022857">
    <property type="term" value="F:transmembrane transporter activity"/>
    <property type="evidence" value="ECO:0007669"/>
    <property type="project" value="InterPro"/>
</dbReference>
<dbReference type="InterPro" id="IPR011701">
    <property type="entry name" value="MFS"/>
</dbReference>
<evidence type="ECO:0000256" key="1">
    <source>
        <dbReference type="ARBA" id="ARBA00004651"/>
    </source>
</evidence>
<dbReference type="EMBL" id="FOQG01000020">
    <property type="protein sequence ID" value="SFJ20083.1"/>
    <property type="molecule type" value="Genomic_DNA"/>
</dbReference>
<evidence type="ECO:0000259" key="8">
    <source>
        <dbReference type="PROSITE" id="PS50850"/>
    </source>
</evidence>
<evidence type="ECO:0000256" key="4">
    <source>
        <dbReference type="ARBA" id="ARBA00022692"/>
    </source>
</evidence>
<dbReference type="Pfam" id="PF07690">
    <property type="entry name" value="MFS_1"/>
    <property type="match status" value="1"/>
</dbReference>
<dbReference type="InterPro" id="IPR036259">
    <property type="entry name" value="MFS_trans_sf"/>
</dbReference>
<evidence type="ECO:0000256" key="3">
    <source>
        <dbReference type="ARBA" id="ARBA00022475"/>
    </source>
</evidence>
<dbReference type="PANTHER" id="PTHR42718">
    <property type="entry name" value="MAJOR FACILITATOR SUPERFAMILY MULTIDRUG TRANSPORTER MFSC"/>
    <property type="match status" value="1"/>
</dbReference>
<feature type="domain" description="Major facilitator superfamily (MFS) profile" evidence="8">
    <location>
        <begin position="1"/>
        <end position="428"/>
    </location>
</feature>
<keyword evidence="6 7" id="KW-0472">Membrane</keyword>
<keyword evidence="10" id="KW-1185">Reference proteome</keyword>
<accession>A0A1I3PF38</accession>
<organism evidence="9 10">
    <name type="scientific">Nocardioides psychrotolerans</name>
    <dbReference type="NCBI Taxonomy" id="1005945"/>
    <lineage>
        <taxon>Bacteria</taxon>
        <taxon>Bacillati</taxon>
        <taxon>Actinomycetota</taxon>
        <taxon>Actinomycetes</taxon>
        <taxon>Propionibacteriales</taxon>
        <taxon>Nocardioidaceae</taxon>
        <taxon>Nocardioides</taxon>
    </lineage>
</organism>
<evidence type="ECO:0000256" key="5">
    <source>
        <dbReference type="ARBA" id="ARBA00022989"/>
    </source>
</evidence>
<comment type="subcellular location">
    <subcellularLocation>
        <location evidence="1">Cell membrane</location>
        <topology evidence="1">Multi-pass membrane protein</topology>
    </subcellularLocation>
</comment>
<sequence>MVSSLGAPLVPAIARHYDLAVTDAQWALSATMLAGAVTTPILGRLGSGRLRRPVILGGLALVLAGSVLAAVPWGFAALVTGRSLQGVGLALVPLALAVARDVVRRERRSSAIALLSVSTVAGAGLGYPVTALVAEVGGLPAAYGLGGVLTAVTLAMAWRFVPASVGEPPARVDWLGAVLLSAGMVGVLLAVTRGATWGWLSLLTGGLGTAGFLLLAAWVAWTLRSPHPLVDLRLAARPGLFVPNLTALMAGIGMYGLLTLVVVLVQSDGGWGLDQPVTVAGLMLVPYSLASILGSRLERVIGRRLGSGALLPVGCLMFFGASATLAFEHDHLWQAALCMGIGGLGSGLTFSSLAVLMVPHVPRSETGSALAFNQVLRYLGFAAGASLSVTLMGVFGGGAAGFRAALLILSSTSVVAAAVAYGVGRREAGAGVGASE</sequence>
<dbReference type="STRING" id="1005945.SAMN05216561_12063"/>
<evidence type="ECO:0000256" key="7">
    <source>
        <dbReference type="SAM" id="Phobius"/>
    </source>
</evidence>
<dbReference type="InterPro" id="IPR020846">
    <property type="entry name" value="MFS_dom"/>
</dbReference>
<evidence type="ECO:0000313" key="9">
    <source>
        <dbReference type="EMBL" id="SFJ20083.1"/>
    </source>
</evidence>
<feature type="transmembrane region" description="Helical" evidence="7">
    <location>
        <begin position="111"/>
        <end position="129"/>
    </location>
</feature>
<feature type="transmembrane region" description="Helical" evidence="7">
    <location>
        <begin position="309"/>
        <end position="327"/>
    </location>
</feature>
<dbReference type="GO" id="GO:0005886">
    <property type="term" value="C:plasma membrane"/>
    <property type="evidence" value="ECO:0007669"/>
    <property type="project" value="UniProtKB-SubCell"/>
</dbReference>
<feature type="transmembrane region" description="Helical" evidence="7">
    <location>
        <begin position="241"/>
        <end position="265"/>
    </location>
</feature>
<dbReference type="Gene3D" id="1.20.1250.20">
    <property type="entry name" value="MFS general substrate transporter like domains"/>
    <property type="match status" value="2"/>
</dbReference>
<feature type="transmembrane region" description="Helical" evidence="7">
    <location>
        <begin position="54"/>
        <end position="76"/>
    </location>
</feature>
<reference evidence="9 10" key="1">
    <citation type="submission" date="2016-10" db="EMBL/GenBank/DDBJ databases">
        <authorList>
            <person name="de Groot N.N."/>
        </authorList>
    </citation>
    <scope>NUCLEOTIDE SEQUENCE [LARGE SCALE GENOMIC DNA]</scope>
    <source>
        <strain evidence="9 10">CGMCC 1.11156</strain>
    </source>
</reference>
<evidence type="ECO:0000313" key="10">
    <source>
        <dbReference type="Proteomes" id="UP000198649"/>
    </source>
</evidence>
<feature type="transmembrane region" description="Helical" evidence="7">
    <location>
        <begin position="141"/>
        <end position="160"/>
    </location>
</feature>
<feature type="transmembrane region" description="Helical" evidence="7">
    <location>
        <begin position="172"/>
        <end position="191"/>
    </location>
</feature>
<feature type="transmembrane region" description="Helical" evidence="7">
    <location>
        <begin position="277"/>
        <end position="297"/>
    </location>
</feature>
<dbReference type="PROSITE" id="PS50850">
    <property type="entry name" value="MFS"/>
    <property type="match status" value="1"/>
</dbReference>
<evidence type="ECO:0000256" key="6">
    <source>
        <dbReference type="ARBA" id="ARBA00023136"/>
    </source>
</evidence>
<dbReference type="SUPFAM" id="SSF103473">
    <property type="entry name" value="MFS general substrate transporter"/>
    <property type="match status" value="2"/>
</dbReference>
<feature type="transmembrane region" description="Helical" evidence="7">
    <location>
        <begin position="378"/>
        <end position="398"/>
    </location>
</feature>
<feature type="transmembrane region" description="Helical" evidence="7">
    <location>
        <begin position="24"/>
        <end position="42"/>
    </location>
</feature>
<keyword evidence="4 7" id="KW-0812">Transmembrane</keyword>
<dbReference type="PANTHER" id="PTHR42718:SF46">
    <property type="entry name" value="BLR6921 PROTEIN"/>
    <property type="match status" value="1"/>
</dbReference>
<feature type="transmembrane region" description="Helical" evidence="7">
    <location>
        <begin position="197"/>
        <end position="221"/>
    </location>
</feature>
<feature type="transmembrane region" description="Helical" evidence="7">
    <location>
        <begin position="404"/>
        <end position="423"/>
    </location>
</feature>
<keyword evidence="5 7" id="KW-1133">Transmembrane helix</keyword>
<feature type="transmembrane region" description="Helical" evidence="7">
    <location>
        <begin position="82"/>
        <end position="99"/>
    </location>
</feature>
<protein>
    <submittedName>
        <fullName evidence="9">Major Facilitator Superfamily protein</fullName>
    </submittedName>
</protein>
<proteinExistence type="predicted"/>
<keyword evidence="3" id="KW-1003">Cell membrane</keyword>
<keyword evidence="2" id="KW-0813">Transport</keyword>
<evidence type="ECO:0000256" key="2">
    <source>
        <dbReference type="ARBA" id="ARBA00022448"/>
    </source>
</evidence>
<dbReference type="AlphaFoldDB" id="A0A1I3PF38"/>
<dbReference type="Proteomes" id="UP000198649">
    <property type="component" value="Unassembled WGS sequence"/>
</dbReference>